<evidence type="ECO:0000313" key="3">
    <source>
        <dbReference type="WBParaSite" id="Pan_g13515.t1"/>
    </source>
</evidence>
<dbReference type="AlphaFoldDB" id="A0A7E4UW18"/>
<reference evidence="3" key="2">
    <citation type="submission" date="2020-10" db="UniProtKB">
        <authorList>
            <consortium name="WormBaseParasite"/>
        </authorList>
    </citation>
    <scope>IDENTIFICATION</scope>
</reference>
<feature type="region of interest" description="Disordered" evidence="1">
    <location>
        <begin position="1"/>
        <end position="50"/>
    </location>
</feature>
<feature type="compositionally biased region" description="Polar residues" evidence="1">
    <location>
        <begin position="8"/>
        <end position="26"/>
    </location>
</feature>
<protein>
    <submittedName>
        <fullName evidence="3">HERPUD1</fullName>
    </submittedName>
</protein>
<feature type="compositionally biased region" description="Basic and acidic residues" evidence="1">
    <location>
        <begin position="28"/>
        <end position="45"/>
    </location>
</feature>
<organism evidence="2 3">
    <name type="scientific">Panagrellus redivivus</name>
    <name type="common">Microworm</name>
    <dbReference type="NCBI Taxonomy" id="6233"/>
    <lineage>
        <taxon>Eukaryota</taxon>
        <taxon>Metazoa</taxon>
        <taxon>Ecdysozoa</taxon>
        <taxon>Nematoda</taxon>
        <taxon>Chromadorea</taxon>
        <taxon>Rhabditida</taxon>
        <taxon>Tylenchina</taxon>
        <taxon>Panagrolaimomorpha</taxon>
        <taxon>Panagrolaimoidea</taxon>
        <taxon>Panagrolaimidae</taxon>
        <taxon>Panagrellus</taxon>
    </lineage>
</organism>
<keyword evidence="2" id="KW-1185">Reference proteome</keyword>
<dbReference type="WBParaSite" id="Pan_g13515.t1">
    <property type="protein sequence ID" value="Pan_g13515.t1"/>
    <property type="gene ID" value="Pan_g13515"/>
</dbReference>
<name>A0A7E4UW18_PANRE</name>
<proteinExistence type="predicted"/>
<reference evidence="2" key="1">
    <citation type="journal article" date="2013" name="Genetics">
        <title>The draft genome and transcriptome of Panagrellus redivivus are shaped by the harsh demands of a free-living lifestyle.</title>
        <authorList>
            <person name="Srinivasan J."/>
            <person name="Dillman A.R."/>
            <person name="Macchietto M.G."/>
            <person name="Heikkinen L."/>
            <person name="Lakso M."/>
            <person name="Fracchia K.M."/>
            <person name="Antoshechkin I."/>
            <person name="Mortazavi A."/>
            <person name="Wong G."/>
            <person name="Sternberg P.W."/>
        </authorList>
    </citation>
    <scope>NUCLEOTIDE SEQUENCE [LARGE SCALE GENOMIC DNA]</scope>
    <source>
        <strain evidence="2">MT8872</strain>
    </source>
</reference>
<dbReference type="Proteomes" id="UP000492821">
    <property type="component" value="Unassembled WGS sequence"/>
</dbReference>
<accession>A0A7E4UW18</accession>
<sequence>MESRSLDLTDTSPCSVPSMSVDNGNTRGKAEAPTDPFGHQEDRESLSGGSDSLQQLRWTLASHFGSSEVGLLAWGNQ</sequence>
<evidence type="ECO:0000256" key="1">
    <source>
        <dbReference type="SAM" id="MobiDB-lite"/>
    </source>
</evidence>
<evidence type="ECO:0000313" key="2">
    <source>
        <dbReference type="Proteomes" id="UP000492821"/>
    </source>
</evidence>